<dbReference type="NCBIfam" id="NF033885">
    <property type="entry name" value="conj_TraP_IncI1"/>
    <property type="match status" value="1"/>
</dbReference>
<keyword evidence="1" id="KW-0175">Coiled coil</keyword>
<dbReference type="AlphaFoldDB" id="A0A0B1R5K4"/>
<feature type="compositionally biased region" description="Pro residues" evidence="2">
    <location>
        <begin position="13"/>
        <end position="22"/>
    </location>
</feature>
<dbReference type="RefSeq" id="WP_039334528.1">
    <property type="nucleotide sequence ID" value="NZ_JTJJ01000086.1"/>
</dbReference>
<gene>
    <name evidence="4" type="ORF">QU24_19640</name>
</gene>
<evidence type="ECO:0000313" key="4">
    <source>
        <dbReference type="EMBL" id="KHJ66370.1"/>
    </source>
</evidence>
<keyword evidence="3" id="KW-0812">Transmembrane</keyword>
<accession>A0A0B1R5K4</accession>
<dbReference type="InterPro" id="IPR049608">
    <property type="entry name" value="TraP-like"/>
</dbReference>
<keyword evidence="3" id="KW-0472">Membrane</keyword>
<evidence type="ECO:0000256" key="2">
    <source>
        <dbReference type="SAM" id="MobiDB-lite"/>
    </source>
</evidence>
<protein>
    <recommendedName>
        <fullName evidence="6">Conjugal transfer protein</fullName>
    </recommendedName>
</protein>
<evidence type="ECO:0000256" key="1">
    <source>
        <dbReference type="SAM" id="Coils"/>
    </source>
</evidence>
<feature type="compositionally biased region" description="Low complexity" evidence="2">
    <location>
        <begin position="1"/>
        <end position="12"/>
    </location>
</feature>
<dbReference type="EMBL" id="JTJJ01000086">
    <property type="protein sequence ID" value="KHJ66370.1"/>
    <property type="molecule type" value="Genomic_DNA"/>
</dbReference>
<proteinExistence type="predicted"/>
<sequence length="251" mass="25982">MTEFDPQPAQTAPVPPAAPPPEAGRQGILTRPVLLGWSLPWLLGILVGLSAGAWFLFWPSSSPQDASQRAFGQDAGFEPVQRPAAAPVTPAAAPAPPQTGGLTVPVTVNPEAGSVPDDLAALVREGREYEAANREAITRLSDTVRAQTRALAALQQQLDGVAKETVRLGNLVTVLAVRPAADGAGPATAGHKGARSALAGMRLESLQDGMAWVSWQGRTWAVQPGDSLGGVTVRGINTAERSVTTSAGVLR</sequence>
<feature type="coiled-coil region" evidence="1">
    <location>
        <begin position="137"/>
        <end position="164"/>
    </location>
</feature>
<evidence type="ECO:0008006" key="6">
    <source>
        <dbReference type="Google" id="ProtNLM"/>
    </source>
</evidence>
<feature type="region of interest" description="Disordered" evidence="2">
    <location>
        <begin position="1"/>
        <end position="25"/>
    </location>
</feature>
<dbReference type="Proteomes" id="UP000030853">
    <property type="component" value="Unassembled WGS sequence"/>
</dbReference>
<evidence type="ECO:0000256" key="3">
    <source>
        <dbReference type="SAM" id="Phobius"/>
    </source>
</evidence>
<feature type="transmembrane region" description="Helical" evidence="3">
    <location>
        <begin position="39"/>
        <end position="58"/>
    </location>
</feature>
<organism evidence="4 5">
    <name type="scientific">Pantoea rodasii</name>
    <dbReference type="NCBI Taxonomy" id="1076549"/>
    <lineage>
        <taxon>Bacteria</taxon>
        <taxon>Pseudomonadati</taxon>
        <taxon>Pseudomonadota</taxon>
        <taxon>Gammaproteobacteria</taxon>
        <taxon>Enterobacterales</taxon>
        <taxon>Erwiniaceae</taxon>
        <taxon>Pantoea</taxon>
    </lineage>
</organism>
<comment type="caution">
    <text evidence="4">The sequence shown here is derived from an EMBL/GenBank/DDBJ whole genome shotgun (WGS) entry which is preliminary data.</text>
</comment>
<name>A0A0B1R5K4_9GAMM</name>
<keyword evidence="3" id="KW-1133">Transmembrane helix</keyword>
<evidence type="ECO:0000313" key="5">
    <source>
        <dbReference type="Proteomes" id="UP000030853"/>
    </source>
</evidence>
<reference evidence="4 5" key="1">
    <citation type="submission" date="2014-11" db="EMBL/GenBank/DDBJ databases">
        <title>Genome sequencing of Pantoea rodasii ND03.</title>
        <authorList>
            <person name="Muhamad Yunos N.Y."/>
            <person name="Chan K.-G."/>
        </authorList>
    </citation>
    <scope>NUCLEOTIDE SEQUENCE [LARGE SCALE GENOMIC DNA]</scope>
    <source>
        <strain evidence="4 5">ND03</strain>
    </source>
</reference>